<dbReference type="GO" id="GO:0006508">
    <property type="term" value="P:proteolysis"/>
    <property type="evidence" value="ECO:0007669"/>
    <property type="project" value="UniProtKB-KW"/>
</dbReference>
<dbReference type="eggNOG" id="COG0693">
    <property type="taxonomic scope" value="Bacteria"/>
</dbReference>
<dbReference type="SUPFAM" id="SSF52317">
    <property type="entry name" value="Class I glutamine amidotransferase-like"/>
    <property type="match status" value="1"/>
</dbReference>
<dbReference type="MEROPS" id="C56.001"/>
<dbReference type="STRING" id="1200352.A606_11555"/>
<evidence type="ECO:0000256" key="1">
    <source>
        <dbReference type="ARBA" id="ARBA00008542"/>
    </source>
</evidence>
<dbReference type="AlphaFoldDB" id="S4XJN3"/>
<dbReference type="InterPro" id="IPR006286">
    <property type="entry name" value="C56_PfpI-like"/>
</dbReference>
<dbReference type="Gene3D" id="3.40.50.880">
    <property type="match status" value="1"/>
</dbReference>
<dbReference type="OrthoDB" id="9792284at2"/>
<dbReference type="CDD" id="cd03134">
    <property type="entry name" value="GATase1_PfpI_like"/>
    <property type="match status" value="1"/>
</dbReference>
<dbReference type="PANTHER" id="PTHR42733">
    <property type="entry name" value="DJ-1 PROTEIN"/>
    <property type="match status" value="1"/>
</dbReference>
<dbReference type="PROSITE" id="PS51276">
    <property type="entry name" value="PEPTIDASE_C56_PFPI"/>
    <property type="match status" value="1"/>
</dbReference>
<dbReference type="Pfam" id="PF01965">
    <property type="entry name" value="DJ-1_PfpI"/>
    <property type="match status" value="1"/>
</dbReference>
<evidence type="ECO:0000313" key="4">
    <source>
        <dbReference type="Proteomes" id="UP000014809"/>
    </source>
</evidence>
<dbReference type="KEGG" id="cter:A606_11555"/>
<dbReference type="PATRIC" id="fig|1200352.3.peg.2370"/>
<dbReference type="InterPro" id="IPR029062">
    <property type="entry name" value="Class_I_gatase-like"/>
</dbReference>
<dbReference type="HOGENOM" id="CLU_000445_44_4_11"/>
<comment type="similarity">
    <text evidence="1">Belongs to the peptidase C56 family.</text>
</comment>
<name>S4XJN3_9CORY</name>
<dbReference type="RefSeq" id="WP_020442298.1">
    <property type="nucleotide sequence ID" value="NC_021663.1"/>
</dbReference>
<gene>
    <name evidence="3" type="ORF">A606_11555</name>
</gene>
<keyword evidence="4" id="KW-1185">Reference proteome</keyword>
<organism evidence="3 4">
    <name type="scientific">Corynebacterium terpenotabidum Y-11</name>
    <dbReference type="NCBI Taxonomy" id="1200352"/>
    <lineage>
        <taxon>Bacteria</taxon>
        <taxon>Bacillati</taxon>
        <taxon>Actinomycetota</taxon>
        <taxon>Actinomycetes</taxon>
        <taxon>Mycobacteriales</taxon>
        <taxon>Corynebacteriaceae</taxon>
        <taxon>Corynebacterium</taxon>
    </lineage>
</organism>
<dbReference type="Proteomes" id="UP000014809">
    <property type="component" value="Chromosome"/>
</dbReference>
<evidence type="ECO:0000259" key="2">
    <source>
        <dbReference type="Pfam" id="PF01965"/>
    </source>
</evidence>
<dbReference type="EMBL" id="CP003696">
    <property type="protein sequence ID" value="AGP31950.1"/>
    <property type="molecule type" value="Genomic_DNA"/>
</dbReference>
<feature type="domain" description="DJ-1/PfpI" evidence="2">
    <location>
        <begin position="8"/>
        <end position="182"/>
    </location>
</feature>
<keyword evidence="3" id="KW-0645">Protease</keyword>
<dbReference type="PANTHER" id="PTHR42733:SF12">
    <property type="entry name" value="PROTEINASE"/>
    <property type="match status" value="1"/>
</dbReference>
<proteinExistence type="inferred from homology"/>
<dbReference type="GO" id="GO:0008233">
    <property type="term" value="F:peptidase activity"/>
    <property type="evidence" value="ECO:0007669"/>
    <property type="project" value="UniProtKB-KW"/>
</dbReference>
<keyword evidence="3" id="KW-0378">Hydrolase</keyword>
<dbReference type="InterPro" id="IPR002818">
    <property type="entry name" value="DJ-1/PfpI"/>
</dbReference>
<accession>S4XJN3</accession>
<reference evidence="3 4" key="1">
    <citation type="submission" date="2012-06" db="EMBL/GenBank/DDBJ databases">
        <title>Complete genome sequence of Corynebacterium terpenotabidum Y-11 (=DSM 44721).</title>
        <authorList>
            <person name="Ruckert C."/>
            <person name="Albersmeier A."/>
            <person name="Al-Dilaimi A."/>
            <person name="Szczepanowski R."/>
            <person name="Kalinowski J."/>
        </authorList>
    </citation>
    <scope>NUCLEOTIDE SEQUENCE [LARGE SCALE GENOMIC DNA]</scope>
    <source>
        <strain evidence="3 4">Y-11</strain>
    </source>
</reference>
<protein>
    <submittedName>
        <fullName evidence="3">Intracellular protease</fullName>
    </submittedName>
</protein>
<evidence type="ECO:0000313" key="3">
    <source>
        <dbReference type="EMBL" id="AGP31950.1"/>
    </source>
</evidence>
<sequence length="186" mass="19192">MNDLSKSTVAILATTGFEDAEVSQVKYTVEKAGGRVLIVAPQDSIITGKRGTAYTPDMVTADVDAASFHGLILPGGVGNADQLRVDAAAVALVKGMADAAKPIAAICHGVWILTDADVLHGRTVTSSPTLRTDLVNAGATWVDEEVHVDDGSDVAEGATTTGVLITSRTKADVDAFNAAIVENFGR</sequence>